<reference evidence="1" key="1">
    <citation type="submission" date="2018-12" db="EMBL/GenBank/DDBJ databases">
        <title>Novel natural products biosynthetic potential of the class Ktedonobacteria.</title>
        <authorList>
            <person name="Zheng Y."/>
            <person name="Saitou A."/>
            <person name="Wang C.M."/>
            <person name="Toyoda A."/>
            <person name="Minakuchi Y."/>
            <person name="Sekiguchi Y."/>
            <person name="Ueda K."/>
            <person name="Takano H."/>
            <person name="Sakai Y."/>
            <person name="Yokota A."/>
            <person name="Yabe S."/>
        </authorList>
    </citation>
    <scope>NUCLEOTIDE SEQUENCE</scope>
    <source>
        <strain evidence="1">A3-2</strain>
    </source>
</reference>
<gene>
    <name evidence="1" type="ORF">KTA_33080</name>
</gene>
<protein>
    <submittedName>
        <fullName evidence="1">Uncharacterized protein</fullName>
    </submittedName>
</protein>
<evidence type="ECO:0000313" key="1">
    <source>
        <dbReference type="EMBL" id="BBH95109.1"/>
    </source>
</evidence>
<accession>A0A455T6C4</accession>
<sequence>MKREDLARPALPSAGQPLSSRSLALAADRNQTSGGIGKATAGLVPFLLRLLPGWLSPVCLLARQATAGCLPLLDSFAFGGKRE</sequence>
<name>A0A455T6C4_9CHLR</name>
<dbReference type="EMBL" id="AP019377">
    <property type="protein sequence ID" value="BBH95109.1"/>
    <property type="molecule type" value="Genomic_DNA"/>
</dbReference>
<proteinExistence type="predicted"/>
<organism evidence="1">
    <name type="scientific">Thermogemmatispora argillosa</name>
    <dbReference type="NCBI Taxonomy" id="2045280"/>
    <lineage>
        <taxon>Bacteria</taxon>
        <taxon>Bacillati</taxon>
        <taxon>Chloroflexota</taxon>
        <taxon>Ktedonobacteria</taxon>
        <taxon>Thermogemmatisporales</taxon>
        <taxon>Thermogemmatisporaceae</taxon>
        <taxon>Thermogemmatispora</taxon>
    </lineage>
</organism>
<dbReference type="AlphaFoldDB" id="A0A455T6C4"/>